<accession>A0A453SXR2</accession>
<evidence type="ECO:0000256" key="1">
    <source>
        <dbReference type="SAM" id="MobiDB-lite"/>
    </source>
</evidence>
<organism evidence="2 3">
    <name type="scientific">Aegilops tauschii subsp. strangulata</name>
    <name type="common">Goatgrass</name>
    <dbReference type="NCBI Taxonomy" id="200361"/>
    <lineage>
        <taxon>Eukaryota</taxon>
        <taxon>Viridiplantae</taxon>
        <taxon>Streptophyta</taxon>
        <taxon>Embryophyta</taxon>
        <taxon>Tracheophyta</taxon>
        <taxon>Spermatophyta</taxon>
        <taxon>Magnoliopsida</taxon>
        <taxon>Liliopsida</taxon>
        <taxon>Poales</taxon>
        <taxon>Poaceae</taxon>
        <taxon>BOP clade</taxon>
        <taxon>Pooideae</taxon>
        <taxon>Triticodae</taxon>
        <taxon>Triticeae</taxon>
        <taxon>Triticinae</taxon>
        <taxon>Aegilops</taxon>
    </lineage>
</organism>
<reference evidence="2" key="3">
    <citation type="journal article" date="2017" name="Nature">
        <title>Genome sequence of the progenitor of the wheat D genome Aegilops tauschii.</title>
        <authorList>
            <person name="Luo M.C."/>
            <person name="Gu Y.Q."/>
            <person name="Puiu D."/>
            <person name="Wang H."/>
            <person name="Twardziok S.O."/>
            <person name="Deal K.R."/>
            <person name="Huo N."/>
            <person name="Zhu T."/>
            <person name="Wang L."/>
            <person name="Wang Y."/>
            <person name="McGuire P.E."/>
            <person name="Liu S."/>
            <person name="Long H."/>
            <person name="Ramasamy R.K."/>
            <person name="Rodriguez J.C."/>
            <person name="Van S.L."/>
            <person name="Yuan L."/>
            <person name="Wang Z."/>
            <person name="Xia Z."/>
            <person name="Xiao L."/>
            <person name="Anderson O.D."/>
            <person name="Ouyang S."/>
            <person name="Liang Y."/>
            <person name="Zimin A.V."/>
            <person name="Pertea G."/>
            <person name="Qi P."/>
            <person name="Bennetzen J.L."/>
            <person name="Dai X."/>
            <person name="Dawson M.W."/>
            <person name="Muller H.G."/>
            <person name="Kugler K."/>
            <person name="Rivarola-Duarte L."/>
            <person name="Spannagl M."/>
            <person name="Mayer K.F.X."/>
            <person name="Lu F.H."/>
            <person name="Bevan M.W."/>
            <person name="Leroy P."/>
            <person name="Li P."/>
            <person name="You F.M."/>
            <person name="Sun Q."/>
            <person name="Liu Z."/>
            <person name="Lyons E."/>
            <person name="Wicker T."/>
            <person name="Salzberg S.L."/>
            <person name="Devos K.M."/>
            <person name="Dvorak J."/>
        </authorList>
    </citation>
    <scope>NUCLEOTIDE SEQUENCE [LARGE SCALE GENOMIC DNA]</scope>
    <source>
        <strain evidence="2">cv. AL8/78</strain>
    </source>
</reference>
<feature type="region of interest" description="Disordered" evidence="1">
    <location>
        <begin position="81"/>
        <end position="102"/>
    </location>
</feature>
<evidence type="ECO:0000313" key="2">
    <source>
        <dbReference type="EnsemblPlants" id="AET7Gv21147200.7"/>
    </source>
</evidence>
<dbReference type="Gramene" id="AET7Gv21147200.5">
    <property type="protein sequence ID" value="AET7Gv21147200.5"/>
    <property type="gene ID" value="AET7Gv21147200"/>
</dbReference>
<reference evidence="3" key="1">
    <citation type="journal article" date="2014" name="Science">
        <title>Ancient hybridizations among the ancestral genomes of bread wheat.</title>
        <authorList>
            <consortium name="International Wheat Genome Sequencing Consortium,"/>
            <person name="Marcussen T."/>
            <person name="Sandve S.R."/>
            <person name="Heier L."/>
            <person name="Spannagl M."/>
            <person name="Pfeifer M."/>
            <person name="Jakobsen K.S."/>
            <person name="Wulff B.B."/>
            <person name="Steuernagel B."/>
            <person name="Mayer K.F."/>
            <person name="Olsen O.A."/>
        </authorList>
    </citation>
    <scope>NUCLEOTIDE SEQUENCE [LARGE SCALE GENOMIC DNA]</scope>
    <source>
        <strain evidence="3">cv. AL8/78</strain>
    </source>
</reference>
<dbReference type="EnsemblPlants" id="AET7Gv21147200.7">
    <property type="protein sequence ID" value="AET7Gv21147200.7"/>
    <property type="gene ID" value="AET7Gv21147200"/>
</dbReference>
<dbReference type="Gramene" id="AET7Gv21147200.3">
    <property type="protein sequence ID" value="AET7Gv21147200.3"/>
    <property type="gene ID" value="AET7Gv21147200"/>
</dbReference>
<reference evidence="2" key="4">
    <citation type="submission" date="2019-03" db="UniProtKB">
        <authorList>
            <consortium name="EnsemblPlants"/>
        </authorList>
    </citation>
    <scope>IDENTIFICATION</scope>
</reference>
<dbReference type="Proteomes" id="UP000015105">
    <property type="component" value="Chromosome 7D"/>
</dbReference>
<dbReference type="EnsemblPlants" id="AET7Gv21147200.3">
    <property type="protein sequence ID" value="AET7Gv21147200.3"/>
    <property type="gene ID" value="AET7Gv21147200"/>
</dbReference>
<reference evidence="3" key="2">
    <citation type="journal article" date="2017" name="Nat. Plants">
        <title>The Aegilops tauschii genome reveals multiple impacts of transposons.</title>
        <authorList>
            <person name="Zhao G."/>
            <person name="Zou C."/>
            <person name="Li K."/>
            <person name="Wang K."/>
            <person name="Li T."/>
            <person name="Gao L."/>
            <person name="Zhang X."/>
            <person name="Wang H."/>
            <person name="Yang Z."/>
            <person name="Liu X."/>
            <person name="Jiang W."/>
            <person name="Mao L."/>
            <person name="Kong X."/>
            <person name="Jiao Y."/>
            <person name="Jia J."/>
        </authorList>
    </citation>
    <scope>NUCLEOTIDE SEQUENCE [LARGE SCALE GENOMIC DNA]</scope>
    <source>
        <strain evidence="3">cv. AL8/78</strain>
    </source>
</reference>
<reference evidence="2" key="5">
    <citation type="journal article" date="2021" name="G3 (Bethesda)">
        <title>Aegilops tauschii genome assembly Aet v5.0 features greater sequence contiguity and improved annotation.</title>
        <authorList>
            <person name="Wang L."/>
            <person name="Zhu T."/>
            <person name="Rodriguez J.C."/>
            <person name="Deal K.R."/>
            <person name="Dubcovsky J."/>
            <person name="McGuire P.E."/>
            <person name="Lux T."/>
            <person name="Spannagl M."/>
            <person name="Mayer K.F.X."/>
            <person name="Baldrich P."/>
            <person name="Meyers B.C."/>
            <person name="Huo N."/>
            <person name="Gu Y.Q."/>
            <person name="Zhou H."/>
            <person name="Devos K.M."/>
            <person name="Bennetzen J.L."/>
            <person name="Unver T."/>
            <person name="Budak H."/>
            <person name="Gulick P.J."/>
            <person name="Galiba G."/>
            <person name="Kalapos B."/>
            <person name="Nelson D.R."/>
            <person name="Li P."/>
            <person name="You F.M."/>
            <person name="Luo M.C."/>
            <person name="Dvorak J."/>
        </authorList>
    </citation>
    <scope>NUCLEOTIDE SEQUENCE [LARGE SCALE GENOMIC DNA]</scope>
    <source>
        <strain evidence="2">cv. AL8/78</strain>
    </source>
</reference>
<dbReference type="EnsemblPlants" id="AET7Gv21147200.5">
    <property type="protein sequence ID" value="AET7Gv21147200.5"/>
    <property type="gene ID" value="AET7Gv21147200"/>
</dbReference>
<sequence>APEWHGHITRAPSPCCILCAAVIAPPLPPLVPRCSLLPDRSRGSSASLPAATSAAASSLRLVTATTSDLASRRRLQRPYPLSDWRLPRPRISPAVPRLSPRQPSAEIEPTRVLVLVVVSHISAARRSPHPWPELGVLADDLTVTSTSAVL</sequence>
<dbReference type="AlphaFoldDB" id="A0A453SXR2"/>
<name>A0A453SXR2_AEGTS</name>
<protein>
    <submittedName>
        <fullName evidence="2">Uncharacterized protein</fullName>
    </submittedName>
</protein>
<dbReference type="Gramene" id="AET7Gv21147200.7">
    <property type="protein sequence ID" value="AET7Gv21147200.7"/>
    <property type="gene ID" value="AET7Gv21147200"/>
</dbReference>
<proteinExistence type="predicted"/>
<evidence type="ECO:0000313" key="3">
    <source>
        <dbReference type="Proteomes" id="UP000015105"/>
    </source>
</evidence>
<keyword evidence="3" id="KW-1185">Reference proteome</keyword>